<evidence type="ECO:0000313" key="1">
    <source>
        <dbReference type="EMBL" id="MBS2212681.1"/>
    </source>
</evidence>
<dbReference type="InterPro" id="IPR024060">
    <property type="entry name" value="Ureidoglycolate_lyase_dom_sf"/>
</dbReference>
<dbReference type="Gene3D" id="2.60.120.480">
    <property type="entry name" value="Ureidoglycolate hydrolase"/>
    <property type="match status" value="1"/>
</dbReference>
<accession>A0ABS5KCK2</accession>
<keyword evidence="2" id="KW-1185">Reference proteome</keyword>
<comment type="caution">
    <text evidence="1">The sequence shown here is derived from an EMBL/GenBank/DDBJ whole genome shotgun (WGS) entry which is preliminary data.</text>
</comment>
<sequence length="176" mass="20143">MYLFIKVLITMKTIQVESLSQEAFKSFGTYANLINPAGERLGAKPVEFFRDQLQLDVNGALPLSYSCCRVEKREYVINILEYHTSCCEAVLPLDNDILLQVGPATVNGDEIPYDRIRVFYVPQGTVVTLRPDVWHWGPFTVNDKPANILINLPERTYANDCVVKELSEKDWMRIEL</sequence>
<evidence type="ECO:0000313" key="2">
    <source>
        <dbReference type="Proteomes" id="UP000721861"/>
    </source>
</evidence>
<proteinExistence type="predicted"/>
<dbReference type="RefSeq" id="WP_212229457.1">
    <property type="nucleotide sequence ID" value="NZ_JAGUCN010000017.1"/>
</dbReference>
<dbReference type="SUPFAM" id="SSF51182">
    <property type="entry name" value="RmlC-like cupins"/>
    <property type="match status" value="1"/>
</dbReference>
<dbReference type="EMBL" id="JAGUCN010000017">
    <property type="protein sequence ID" value="MBS2212681.1"/>
    <property type="molecule type" value="Genomic_DNA"/>
</dbReference>
<dbReference type="Proteomes" id="UP000721861">
    <property type="component" value="Unassembled WGS sequence"/>
</dbReference>
<dbReference type="InterPro" id="IPR032358">
    <property type="entry name" value="DUF4867"/>
</dbReference>
<organism evidence="1 2">
    <name type="scientific">Carboxylicivirga mesophila</name>
    <dbReference type="NCBI Taxonomy" id="1166478"/>
    <lineage>
        <taxon>Bacteria</taxon>
        <taxon>Pseudomonadati</taxon>
        <taxon>Bacteroidota</taxon>
        <taxon>Bacteroidia</taxon>
        <taxon>Marinilabiliales</taxon>
        <taxon>Marinilabiliaceae</taxon>
        <taxon>Carboxylicivirga</taxon>
    </lineage>
</organism>
<reference evidence="1 2" key="1">
    <citation type="journal article" date="2014" name="Int. J. Syst. Evol. Microbiol.">
        <title>Carboxylicivirga gen. nov. in the family Marinilabiliaceae with two novel species, Carboxylicivirga mesophila sp. nov. and Carboxylicivirga taeanensis sp. nov., and reclassification of Cytophaga fermentans as Saccharicrinis fermentans gen. nov., comb. nov.</title>
        <authorList>
            <person name="Yang S.H."/>
            <person name="Seo H.S."/>
            <person name="Woo J.H."/>
            <person name="Oh H.M."/>
            <person name="Jang H."/>
            <person name="Lee J.H."/>
            <person name="Kim S.J."/>
            <person name="Kwon K.K."/>
        </authorList>
    </citation>
    <scope>NUCLEOTIDE SEQUENCE [LARGE SCALE GENOMIC DNA]</scope>
    <source>
        <strain evidence="1 2">JCM 18290</strain>
    </source>
</reference>
<dbReference type="Pfam" id="PF16161">
    <property type="entry name" value="DUF4867"/>
    <property type="match status" value="1"/>
</dbReference>
<dbReference type="InterPro" id="IPR011051">
    <property type="entry name" value="RmlC_Cupin_sf"/>
</dbReference>
<gene>
    <name evidence="1" type="ORF">KEM09_14780</name>
</gene>
<name>A0ABS5KCK2_9BACT</name>
<protein>
    <submittedName>
        <fullName evidence="1">DUF4867 family protein</fullName>
    </submittedName>
</protein>